<keyword evidence="2" id="KW-1133">Transmembrane helix</keyword>
<dbReference type="SUPFAM" id="SSF53474">
    <property type="entry name" value="alpha/beta-Hydrolases"/>
    <property type="match status" value="1"/>
</dbReference>
<dbReference type="AlphaFoldDB" id="A0AAW0DFC5"/>
<dbReference type="Proteomes" id="UP001383192">
    <property type="component" value="Unassembled WGS sequence"/>
</dbReference>
<dbReference type="InterPro" id="IPR019436">
    <property type="entry name" value="Say1-like"/>
</dbReference>
<sequence>MALGGHFDKPSIIDKVYVFWVILRLPLALLWHALLIASPFSTRQRFKSWKRTLADRGWRFMLSQVSAAQLRFVMGMQYSLQLYESWSRKRGLTVLVEEIEGEDAKLMWLNGKKAEKVVYYLHGGGYALPLQDYALAFWIHVQRELKKKHGIDVGIAILAYTLTPDSPFPTILRQAVGGFNLLLGQDIRPENIQFAGDSAGGNLILQFLSHALHPLPTVPTISTGTISGAYLMSPWVSLSGEEGNQVEHDESDVISAIVTQHLGDTVLCDVPNFQRHYVEVLKAPDMWFDGVEKVVKRILISTGDDECFRDDNIMLNERLQKKHPDVQFILQKFGVHIDPMIDAFAGERMDGVITPKMVDWLAEGFRS</sequence>
<evidence type="ECO:0000256" key="1">
    <source>
        <dbReference type="ARBA" id="ARBA00022801"/>
    </source>
</evidence>
<feature type="transmembrane region" description="Helical" evidence="2">
    <location>
        <begin position="17"/>
        <end position="37"/>
    </location>
</feature>
<feature type="transmembrane region" description="Helical" evidence="2">
    <location>
        <begin position="117"/>
        <end position="139"/>
    </location>
</feature>
<keyword evidence="2" id="KW-0472">Membrane</keyword>
<proteinExistence type="predicted"/>
<dbReference type="PANTHER" id="PTHR48081">
    <property type="entry name" value="AB HYDROLASE SUPERFAMILY PROTEIN C4A8.06C"/>
    <property type="match status" value="1"/>
</dbReference>
<name>A0AAW0DFC5_9AGAR</name>
<dbReference type="InterPro" id="IPR029058">
    <property type="entry name" value="AB_hydrolase_fold"/>
</dbReference>
<dbReference type="InterPro" id="IPR050300">
    <property type="entry name" value="GDXG_lipolytic_enzyme"/>
</dbReference>
<evidence type="ECO:0000313" key="3">
    <source>
        <dbReference type="EMBL" id="KAK7051553.1"/>
    </source>
</evidence>
<dbReference type="EMBL" id="JAYKXP010000012">
    <property type="protein sequence ID" value="KAK7051553.1"/>
    <property type="molecule type" value="Genomic_DNA"/>
</dbReference>
<keyword evidence="4" id="KW-1185">Reference proteome</keyword>
<organism evidence="3 4">
    <name type="scientific">Paramarasmius palmivorus</name>
    <dbReference type="NCBI Taxonomy" id="297713"/>
    <lineage>
        <taxon>Eukaryota</taxon>
        <taxon>Fungi</taxon>
        <taxon>Dikarya</taxon>
        <taxon>Basidiomycota</taxon>
        <taxon>Agaricomycotina</taxon>
        <taxon>Agaricomycetes</taxon>
        <taxon>Agaricomycetidae</taxon>
        <taxon>Agaricales</taxon>
        <taxon>Marasmiineae</taxon>
        <taxon>Marasmiaceae</taxon>
        <taxon>Paramarasmius</taxon>
    </lineage>
</organism>
<accession>A0AAW0DFC5</accession>
<keyword evidence="1" id="KW-0378">Hydrolase</keyword>
<dbReference type="GO" id="GO:0016787">
    <property type="term" value="F:hydrolase activity"/>
    <property type="evidence" value="ECO:0007669"/>
    <property type="project" value="UniProtKB-KW"/>
</dbReference>
<dbReference type="Gene3D" id="3.40.50.1820">
    <property type="entry name" value="alpha/beta hydrolase"/>
    <property type="match status" value="1"/>
</dbReference>
<dbReference type="Pfam" id="PF10340">
    <property type="entry name" value="Say1_Mug180"/>
    <property type="match status" value="1"/>
</dbReference>
<evidence type="ECO:0000313" key="4">
    <source>
        <dbReference type="Proteomes" id="UP001383192"/>
    </source>
</evidence>
<evidence type="ECO:0008006" key="5">
    <source>
        <dbReference type="Google" id="ProtNLM"/>
    </source>
</evidence>
<reference evidence="3 4" key="1">
    <citation type="submission" date="2024-01" db="EMBL/GenBank/DDBJ databases">
        <title>A draft genome for a cacao thread blight-causing isolate of Paramarasmius palmivorus.</title>
        <authorList>
            <person name="Baruah I.K."/>
            <person name="Bukari Y."/>
            <person name="Amoako-Attah I."/>
            <person name="Meinhardt L.W."/>
            <person name="Bailey B.A."/>
            <person name="Cohen S.P."/>
        </authorList>
    </citation>
    <scope>NUCLEOTIDE SEQUENCE [LARGE SCALE GENOMIC DNA]</scope>
    <source>
        <strain evidence="3 4">GH-12</strain>
    </source>
</reference>
<keyword evidence="2" id="KW-0812">Transmembrane</keyword>
<evidence type="ECO:0000256" key="2">
    <source>
        <dbReference type="SAM" id="Phobius"/>
    </source>
</evidence>
<dbReference type="PANTHER" id="PTHR48081:SF31">
    <property type="entry name" value="STERYL ACETYL HYDROLASE MUG81-RELATED"/>
    <property type="match status" value="1"/>
</dbReference>
<protein>
    <recommendedName>
        <fullName evidence="5">Alpha/beta hydrolase fold-3 domain-containing protein</fullName>
    </recommendedName>
</protein>
<comment type="caution">
    <text evidence="3">The sequence shown here is derived from an EMBL/GenBank/DDBJ whole genome shotgun (WGS) entry which is preliminary data.</text>
</comment>
<gene>
    <name evidence="3" type="ORF">VNI00_004532</name>
</gene>